<dbReference type="EMBL" id="VJXY01000014">
    <property type="protein sequence ID" value="MBD6616961.1"/>
    <property type="molecule type" value="Genomic_DNA"/>
</dbReference>
<dbReference type="GO" id="GO:0031177">
    <property type="term" value="F:phosphopantetheine binding"/>
    <property type="evidence" value="ECO:0007669"/>
    <property type="project" value="TreeGrafter"/>
</dbReference>
<gene>
    <name evidence="2" type="ORF">FNW02_14260</name>
</gene>
<feature type="non-terminal residue" evidence="2">
    <location>
        <position position="127"/>
    </location>
</feature>
<dbReference type="GO" id="GO:0005829">
    <property type="term" value="C:cytosol"/>
    <property type="evidence" value="ECO:0007669"/>
    <property type="project" value="TreeGrafter"/>
</dbReference>
<dbReference type="InterPro" id="IPR000873">
    <property type="entry name" value="AMP-dep_synth/lig_dom"/>
</dbReference>
<protein>
    <submittedName>
        <fullName evidence="2">AMP-binding protein</fullName>
    </submittedName>
</protein>
<dbReference type="SUPFAM" id="SSF56801">
    <property type="entry name" value="Acetyl-CoA synthetase-like"/>
    <property type="match status" value="1"/>
</dbReference>
<dbReference type="PANTHER" id="PTHR45527">
    <property type="entry name" value="NONRIBOSOMAL PEPTIDE SYNTHETASE"/>
    <property type="match status" value="1"/>
</dbReference>
<proteinExistence type="predicted"/>
<dbReference type="GO" id="GO:0043041">
    <property type="term" value="P:amino acid activation for nonribosomal peptide biosynthetic process"/>
    <property type="evidence" value="ECO:0007669"/>
    <property type="project" value="TreeGrafter"/>
</dbReference>
<evidence type="ECO:0000313" key="2">
    <source>
        <dbReference type="EMBL" id="MBD6616961.1"/>
    </source>
</evidence>
<keyword evidence="3" id="KW-1185">Reference proteome</keyword>
<reference evidence="2" key="1">
    <citation type="submission" date="2019-07" db="EMBL/GenBank/DDBJ databases">
        <title>Toxilogical consequences of a new and cryptic species of cyanobacteria (Komarekiella delphini-convector) recovered from the epidermis of a bottlenose dolphin and 1500 ft. in the air.</title>
        <authorList>
            <person name="Brown A.O."/>
            <person name="Dvorak P."/>
            <person name="Villanueva C.D."/>
            <person name="Foss A.J."/>
            <person name="Garvey A.D."/>
            <person name="Gibson Q.A."/>
            <person name="Johansen J.R."/>
            <person name="Casamatta D.A."/>
        </authorList>
    </citation>
    <scope>NUCLEOTIDE SEQUENCE</scope>
    <source>
        <strain evidence="2">SJRDD-AB1</strain>
    </source>
</reference>
<dbReference type="Pfam" id="PF00501">
    <property type="entry name" value="AMP-binding"/>
    <property type="match status" value="1"/>
</dbReference>
<dbReference type="PANTHER" id="PTHR45527:SF14">
    <property type="entry name" value="PLIPASTATIN SYNTHASE SUBUNIT B"/>
    <property type="match status" value="1"/>
</dbReference>
<feature type="domain" description="AMP-dependent synthetase/ligase" evidence="1">
    <location>
        <begin position="48"/>
        <end position="127"/>
    </location>
</feature>
<comment type="caution">
    <text evidence="2">The sequence shown here is derived from an EMBL/GenBank/DDBJ whole genome shotgun (WGS) entry which is preliminary data.</text>
</comment>
<evidence type="ECO:0000259" key="1">
    <source>
        <dbReference type="Pfam" id="PF00501"/>
    </source>
</evidence>
<dbReference type="GO" id="GO:0044550">
    <property type="term" value="P:secondary metabolite biosynthetic process"/>
    <property type="evidence" value="ECO:0007669"/>
    <property type="project" value="TreeGrafter"/>
</dbReference>
<accession>A0AA40SX85</accession>
<dbReference type="AlphaFoldDB" id="A0AA40SX85"/>
<dbReference type="Gene3D" id="3.40.50.12780">
    <property type="entry name" value="N-terminal domain of ligase-like"/>
    <property type="match status" value="1"/>
</dbReference>
<dbReference type="Proteomes" id="UP001165986">
    <property type="component" value="Unassembled WGS sequence"/>
</dbReference>
<organism evidence="2 3">
    <name type="scientific">Komarekiella delphini-convector SJRDD-AB1</name>
    <dbReference type="NCBI Taxonomy" id="2593771"/>
    <lineage>
        <taxon>Bacteria</taxon>
        <taxon>Bacillati</taxon>
        <taxon>Cyanobacteriota</taxon>
        <taxon>Cyanophyceae</taxon>
        <taxon>Nostocales</taxon>
        <taxon>Nostocaceae</taxon>
        <taxon>Komarekiella</taxon>
        <taxon>Komarekiella delphini-convector</taxon>
    </lineage>
</organism>
<evidence type="ECO:0000313" key="3">
    <source>
        <dbReference type="Proteomes" id="UP001165986"/>
    </source>
</evidence>
<name>A0AA40SX85_9NOST</name>
<sequence>MSINVKDSEIKENIHLDTLTHFIGGQVIQELNYTQTLDYQNLCIHQMFEIQVERSPDTIAVVFENTQLTYRQLNQRANQLAHHLRTLGVEPEVLVGICLERSLEMIIGLLGILKAGGAYVPLDPAYP</sequence>
<dbReference type="InterPro" id="IPR042099">
    <property type="entry name" value="ANL_N_sf"/>
</dbReference>